<organism evidence="3">
    <name type="scientific">Siphoviridae sp. ctbxa26</name>
    <dbReference type="NCBI Taxonomy" id="2825568"/>
    <lineage>
        <taxon>Viruses</taxon>
        <taxon>Duplodnaviria</taxon>
        <taxon>Heunggongvirae</taxon>
        <taxon>Uroviricota</taxon>
        <taxon>Caudoviricetes</taxon>
    </lineage>
</organism>
<proteinExistence type="predicted"/>
<name>A0A8S5VF74_9CAUD</name>
<keyword evidence="1" id="KW-0175">Coiled coil</keyword>
<accession>A0A8S5VF74</accession>
<keyword evidence="2" id="KW-0812">Transmembrane</keyword>
<keyword evidence="2" id="KW-1133">Transmembrane helix</keyword>
<keyword evidence="2" id="KW-0472">Membrane</keyword>
<evidence type="ECO:0000256" key="2">
    <source>
        <dbReference type="SAM" id="Phobius"/>
    </source>
</evidence>
<evidence type="ECO:0000313" key="3">
    <source>
        <dbReference type="EMBL" id="DAG05279.1"/>
    </source>
</evidence>
<sequence length="92" mass="10495">MTPEIIVALITGGLSLLGVVITNNASNKKMQNNIKTHQALFDERLKDLTRQVEKHNSVIERTYEAETQIDVLKEKQRVANHRIDDLENKINS</sequence>
<evidence type="ECO:0000256" key="1">
    <source>
        <dbReference type="SAM" id="Coils"/>
    </source>
</evidence>
<feature type="coiled-coil region" evidence="1">
    <location>
        <begin position="45"/>
        <end position="89"/>
    </location>
</feature>
<protein>
    <submittedName>
        <fullName evidence="3">Uncharacterized protein</fullName>
    </submittedName>
</protein>
<dbReference type="EMBL" id="BK016254">
    <property type="protein sequence ID" value="DAG05279.1"/>
    <property type="molecule type" value="Genomic_DNA"/>
</dbReference>
<reference evidence="3" key="1">
    <citation type="journal article" date="2021" name="Proc. Natl. Acad. Sci. U.S.A.">
        <title>A Catalog of Tens of Thousands of Viruses from Human Metagenomes Reveals Hidden Associations with Chronic Diseases.</title>
        <authorList>
            <person name="Tisza M.J."/>
            <person name="Buck C.B."/>
        </authorList>
    </citation>
    <scope>NUCLEOTIDE SEQUENCE</scope>
    <source>
        <strain evidence="3">Ctbxa26</strain>
    </source>
</reference>
<feature type="transmembrane region" description="Helical" evidence="2">
    <location>
        <begin position="6"/>
        <end position="25"/>
    </location>
</feature>